<accession>K0IF82</accession>
<dbReference type="HOGENOM" id="CLU_3021090_0_0_2"/>
<dbReference type="EMBL" id="CP002408">
    <property type="protein sequence ID" value="AFU58455.1"/>
    <property type="molecule type" value="Genomic_DNA"/>
</dbReference>
<dbReference type="Proteomes" id="UP000008037">
    <property type="component" value="Chromosome"/>
</dbReference>
<evidence type="ECO:0000313" key="2">
    <source>
        <dbReference type="Proteomes" id="UP000008037"/>
    </source>
</evidence>
<keyword evidence="2" id="KW-1185">Reference proteome</keyword>
<dbReference type="InParanoid" id="K0IF82"/>
<protein>
    <submittedName>
        <fullName evidence="1">Uncharacterized protein</fullName>
    </submittedName>
</protein>
<reference evidence="1 2" key="1">
    <citation type="journal article" date="2012" name="Environ. Microbiol.">
        <title>The genome of the ammonia-oxidizing Candidatus Nitrososphaera gargensis: insights into metabolic versatility and environmental adaptations.</title>
        <authorList>
            <person name="Spang A."/>
            <person name="Poehlein A."/>
            <person name="Offre P."/>
            <person name="Zumbragel S."/>
            <person name="Haider S."/>
            <person name="Rychlik N."/>
            <person name="Nowka B."/>
            <person name="Schmeisser C."/>
            <person name="Lebedeva E.V."/>
            <person name="Rattei T."/>
            <person name="Bohm C."/>
            <person name="Schmid M."/>
            <person name="Galushko A."/>
            <person name="Hatzenpichler R."/>
            <person name="Weinmaier T."/>
            <person name="Daniel R."/>
            <person name="Schleper C."/>
            <person name="Spieck E."/>
            <person name="Streit W."/>
            <person name="Wagner M."/>
        </authorList>
    </citation>
    <scope>NUCLEOTIDE SEQUENCE [LARGE SCALE GENOMIC DNA]</scope>
    <source>
        <strain evidence="2">Ga9.2</strain>
    </source>
</reference>
<gene>
    <name evidence="1" type="ordered locus">Ngar_c15210</name>
</gene>
<name>K0IF82_NITGG</name>
<organism evidence="1 2">
    <name type="scientific">Nitrososphaera gargensis (strain Ga9.2)</name>
    <dbReference type="NCBI Taxonomy" id="1237085"/>
    <lineage>
        <taxon>Archaea</taxon>
        <taxon>Nitrososphaerota</taxon>
        <taxon>Nitrososphaeria</taxon>
        <taxon>Nitrososphaerales</taxon>
        <taxon>Nitrososphaeraceae</taxon>
        <taxon>Nitrososphaera</taxon>
    </lineage>
</organism>
<dbReference type="AlphaFoldDB" id="K0IF82"/>
<evidence type="ECO:0000313" key="1">
    <source>
        <dbReference type="EMBL" id="AFU58455.1"/>
    </source>
</evidence>
<dbReference type="KEGG" id="nga:Ngar_c15210"/>
<dbReference type="BioCyc" id="CNIT1237085:G1324-1519-MONOMER"/>
<proteinExistence type="predicted"/>
<sequence length="55" mass="6618">MPGLEFITNIAGFIRWRIQNCNYIMKYKTIIEFRNSKLYLYFKMIFQSSIDAAKS</sequence>